<proteinExistence type="predicted"/>
<evidence type="ECO:0000313" key="4">
    <source>
        <dbReference type="Proteomes" id="UP000592181"/>
    </source>
</evidence>
<gene>
    <name evidence="3" type="ORF">BJY28_002796</name>
</gene>
<sequence>MAATAPARRMLAAVAAASVTAAATRAATTRLALRSDRAGPGRSASGPGDPFVRRNHAGDPVTLLEGPAWVLGASVGTVTAGGPGRDLLVVLVPGALGLLDDLAGDTTTKGLRGHLGALRRGTVSTGATKVAGLAGVALVVAAREHQAGTGAGALRRGPVASIGVLRDALVVAGSANLVNLFDLRPGRALKVAGALATLALLAPSSSGRAGREVRPAGAGAAAEVALGASLGALPDDLAGRSMLGDSGANPLGALVGLALLRAGGPRARTATAAALVALTLVSERVSFTRVIEQTPWLRRLDEWGRG</sequence>
<dbReference type="RefSeq" id="WP_179463541.1">
    <property type="nucleotide sequence ID" value="NZ_JACBZX010000001.1"/>
</dbReference>
<keyword evidence="2" id="KW-0732">Signal</keyword>
<evidence type="ECO:0000256" key="2">
    <source>
        <dbReference type="SAM" id="SignalP"/>
    </source>
</evidence>
<dbReference type="Proteomes" id="UP000592181">
    <property type="component" value="Unassembled WGS sequence"/>
</dbReference>
<feature type="signal peptide" evidence="2">
    <location>
        <begin position="1"/>
        <end position="26"/>
    </location>
</feature>
<dbReference type="EMBL" id="JACBZX010000001">
    <property type="protein sequence ID" value="NYG38327.1"/>
    <property type="molecule type" value="Genomic_DNA"/>
</dbReference>
<feature type="chain" id="PRO_5032461350" description="UDP-N-acetylmuramyl pentapeptide phosphotransferase/UDP-N-acetylglucosamine-1-phosphate transferase" evidence="2">
    <location>
        <begin position="27"/>
        <end position="306"/>
    </location>
</feature>
<organism evidence="3 4">
    <name type="scientific">Janibacter alkaliphilus</name>
    <dbReference type="NCBI Taxonomy" id="1069963"/>
    <lineage>
        <taxon>Bacteria</taxon>
        <taxon>Bacillati</taxon>
        <taxon>Actinomycetota</taxon>
        <taxon>Actinomycetes</taxon>
        <taxon>Micrococcales</taxon>
        <taxon>Intrasporangiaceae</taxon>
        <taxon>Janibacter</taxon>
    </lineage>
</organism>
<feature type="region of interest" description="Disordered" evidence="1">
    <location>
        <begin position="33"/>
        <end position="57"/>
    </location>
</feature>
<evidence type="ECO:0000256" key="1">
    <source>
        <dbReference type="SAM" id="MobiDB-lite"/>
    </source>
</evidence>
<name>A0A852X7D4_9MICO</name>
<accession>A0A852X7D4</accession>
<evidence type="ECO:0008006" key="5">
    <source>
        <dbReference type="Google" id="ProtNLM"/>
    </source>
</evidence>
<protein>
    <recommendedName>
        <fullName evidence="5">UDP-N-acetylmuramyl pentapeptide phosphotransferase/UDP-N-acetylglucosamine-1-phosphate transferase</fullName>
    </recommendedName>
</protein>
<evidence type="ECO:0000313" key="3">
    <source>
        <dbReference type="EMBL" id="NYG38327.1"/>
    </source>
</evidence>
<dbReference type="AlphaFoldDB" id="A0A852X7D4"/>
<keyword evidence="4" id="KW-1185">Reference proteome</keyword>
<comment type="caution">
    <text evidence="3">The sequence shown here is derived from an EMBL/GenBank/DDBJ whole genome shotgun (WGS) entry which is preliminary data.</text>
</comment>
<reference evidence="3 4" key="1">
    <citation type="submission" date="2020-07" db="EMBL/GenBank/DDBJ databases">
        <title>Sequencing the genomes of 1000 actinobacteria strains.</title>
        <authorList>
            <person name="Klenk H.-P."/>
        </authorList>
    </citation>
    <scope>NUCLEOTIDE SEQUENCE [LARGE SCALE GENOMIC DNA]</scope>
    <source>
        <strain evidence="3 4">DSM 24723</strain>
    </source>
</reference>